<keyword evidence="1" id="KW-0472">Membrane</keyword>
<proteinExistence type="predicted"/>
<feature type="transmembrane region" description="Helical" evidence="1">
    <location>
        <begin position="32"/>
        <end position="54"/>
    </location>
</feature>
<organism evidence="2 3">
    <name type="scientific">Dethiobacter alkaliphilus AHT 1</name>
    <dbReference type="NCBI Taxonomy" id="555088"/>
    <lineage>
        <taxon>Bacteria</taxon>
        <taxon>Bacillati</taxon>
        <taxon>Bacillota</taxon>
        <taxon>Dethiobacteria</taxon>
        <taxon>Dethiobacterales</taxon>
        <taxon>Dethiobacteraceae</taxon>
        <taxon>Dethiobacter</taxon>
    </lineage>
</organism>
<keyword evidence="3" id="KW-1185">Reference proteome</keyword>
<reference evidence="2 3" key="1">
    <citation type="submission" date="2009-02" db="EMBL/GenBank/DDBJ databases">
        <title>Sequencing of the draft genome and assembly of Dethiobacter alkaliphilus AHT 1.</title>
        <authorList>
            <consortium name="US DOE Joint Genome Institute (JGI-PGF)"/>
            <person name="Lucas S."/>
            <person name="Copeland A."/>
            <person name="Lapidus A."/>
            <person name="Glavina del Rio T."/>
            <person name="Dalin E."/>
            <person name="Tice H."/>
            <person name="Bruce D."/>
            <person name="Goodwin L."/>
            <person name="Pitluck S."/>
            <person name="Larimer F."/>
            <person name="Land M.L."/>
            <person name="Hauser L."/>
            <person name="Muyzer G."/>
        </authorList>
    </citation>
    <scope>NUCLEOTIDE SEQUENCE [LARGE SCALE GENOMIC DNA]</scope>
    <source>
        <strain evidence="2 3">AHT 1</strain>
    </source>
</reference>
<keyword evidence="1" id="KW-0812">Transmembrane</keyword>
<dbReference type="eggNOG" id="ENOG5033415">
    <property type="taxonomic scope" value="Bacteria"/>
</dbReference>
<dbReference type="Proteomes" id="UP000006443">
    <property type="component" value="Unassembled WGS sequence"/>
</dbReference>
<sequence>MAVPLEYIYLIYTILLAVILVVVVPKEKIRQLAVYAILFGALTNIILIIMATHLLDLGGHLNFMPFGVAGIPFFPPIAWTVYFIMFMYFLPEKKPWNFVFTLTASFYAVFFANVLVNIGLFYSNYGRFIVPLMIYGLWHFTVMWVYQRFFLHKSVY</sequence>
<name>C0GHG7_DETAL</name>
<dbReference type="AlphaFoldDB" id="C0GHG7"/>
<keyword evidence="1" id="KW-1133">Transmembrane helix</keyword>
<accession>C0GHG7</accession>
<dbReference type="RefSeq" id="WP_008516934.1">
    <property type="nucleotide sequence ID" value="NZ_ACJM01000009.1"/>
</dbReference>
<feature type="transmembrane region" description="Helical" evidence="1">
    <location>
        <begin position="97"/>
        <end position="122"/>
    </location>
</feature>
<dbReference type="EMBL" id="ACJM01000009">
    <property type="protein sequence ID" value="EEG77173.1"/>
    <property type="molecule type" value="Genomic_DNA"/>
</dbReference>
<gene>
    <name evidence="2" type="ORF">DealDRAFT_1926</name>
</gene>
<dbReference type="OrthoDB" id="1797032at2"/>
<feature type="transmembrane region" description="Helical" evidence="1">
    <location>
        <begin position="128"/>
        <end position="146"/>
    </location>
</feature>
<feature type="transmembrane region" description="Helical" evidence="1">
    <location>
        <begin position="66"/>
        <end position="90"/>
    </location>
</feature>
<evidence type="ECO:0000256" key="1">
    <source>
        <dbReference type="SAM" id="Phobius"/>
    </source>
</evidence>
<evidence type="ECO:0000313" key="2">
    <source>
        <dbReference type="EMBL" id="EEG77173.1"/>
    </source>
</evidence>
<dbReference type="STRING" id="555088.DealDRAFT_1926"/>
<protein>
    <submittedName>
        <fullName evidence="2">Uncharacterized protein</fullName>
    </submittedName>
</protein>
<comment type="caution">
    <text evidence="2">The sequence shown here is derived from an EMBL/GenBank/DDBJ whole genome shotgun (WGS) entry which is preliminary data.</text>
</comment>
<feature type="transmembrane region" description="Helical" evidence="1">
    <location>
        <begin position="6"/>
        <end position="25"/>
    </location>
</feature>
<evidence type="ECO:0000313" key="3">
    <source>
        <dbReference type="Proteomes" id="UP000006443"/>
    </source>
</evidence>